<comment type="caution">
    <text evidence="2">The sequence shown here is derived from an EMBL/GenBank/DDBJ whole genome shotgun (WGS) entry which is preliminary data.</text>
</comment>
<evidence type="ECO:0000259" key="1">
    <source>
        <dbReference type="PROSITE" id="PS51371"/>
    </source>
</evidence>
<dbReference type="AlphaFoldDB" id="A0A645J6X7"/>
<organism evidence="2">
    <name type="scientific">bioreactor metagenome</name>
    <dbReference type="NCBI Taxonomy" id="1076179"/>
    <lineage>
        <taxon>unclassified sequences</taxon>
        <taxon>metagenomes</taxon>
        <taxon>ecological metagenomes</taxon>
    </lineage>
</organism>
<protein>
    <recommendedName>
        <fullName evidence="1">CBS domain-containing protein</fullName>
    </recommendedName>
</protein>
<gene>
    <name evidence="2" type="ORF">SDC9_206154</name>
</gene>
<sequence length="95" mass="10449">MIDAIAKGGDPDKTEVGNHMVTRLLVAGGNDDVDYVVNVMVRHKLTHVPVIQNKKVAAIISMADILEIQNIDKDIQLHWLSDFTGSPGGDRNRVF</sequence>
<reference evidence="2" key="1">
    <citation type="submission" date="2019-08" db="EMBL/GenBank/DDBJ databases">
        <authorList>
            <person name="Kucharzyk K."/>
            <person name="Murdoch R.W."/>
            <person name="Higgins S."/>
            <person name="Loffler F."/>
        </authorList>
    </citation>
    <scope>NUCLEOTIDE SEQUENCE</scope>
</reference>
<evidence type="ECO:0000313" key="2">
    <source>
        <dbReference type="EMBL" id="MPN58449.1"/>
    </source>
</evidence>
<dbReference type="InterPro" id="IPR046342">
    <property type="entry name" value="CBS_dom_sf"/>
</dbReference>
<dbReference type="EMBL" id="VSSQ01131141">
    <property type="protein sequence ID" value="MPN58449.1"/>
    <property type="molecule type" value="Genomic_DNA"/>
</dbReference>
<name>A0A645J6X7_9ZZZZ</name>
<proteinExistence type="predicted"/>
<feature type="domain" description="CBS" evidence="1">
    <location>
        <begin position="20"/>
        <end position="75"/>
    </location>
</feature>
<dbReference type="PROSITE" id="PS51371">
    <property type="entry name" value="CBS"/>
    <property type="match status" value="1"/>
</dbReference>
<accession>A0A645J6X7</accession>
<dbReference type="SUPFAM" id="SSF54631">
    <property type="entry name" value="CBS-domain pair"/>
    <property type="match status" value="1"/>
</dbReference>
<dbReference type="Gene3D" id="3.10.580.10">
    <property type="entry name" value="CBS-domain"/>
    <property type="match status" value="1"/>
</dbReference>
<dbReference type="Pfam" id="PF00571">
    <property type="entry name" value="CBS"/>
    <property type="match status" value="1"/>
</dbReference>
<dbReference type="InterPro" id="IPR000644">
    <property type="entry name" value="CBS_dom"/>
</dbReference>